<dbReference type="SUPFAM" id="SSF57362">
    <property type="entry name" value="BPTI-like"/>
    <property type="match status" value="1"/>
</dbReference>
<comment type="caution">
    <text evidence="5">The sequence shown here is derived from an EMBL/GenBank/DDBJ whole genome shotgun (WGS) entry which is preliminary data.</text>
</comment>
<dbReference type="GO" id="GO:0004867">
    <property type="term" value="F:serine-type endopeptidase inhibitor activity"/>
    <property type="evidence" value="ECO:0007669"/>
    <property type="project" value="UniProtKB-KW"/>
</dbReference>
<dbReference type="GO" id="GO:0005615">
    <property type="term" value="C:extracellular space"/>
    <property type="evidence" value="ECO:0007669"/>
    <property type="project" value="TreeGrafter"/>
</dbReference>
<dbReference type="OrthoDB" id="4473401at2759"/>
<dbReference type="InterPro" id="IPR020901">
    <property type="entry name" value="Prtase_inh_Kunz-CS"/>
</dbReference>
<keyword evidence="6" id="KW-1185">Reference proteome</keyword>
<accession>A0A016VWU2</accession>
<keyword evidence="3" id="KW-0732">Signal</keyword>
<dbReference type="CDD" id="cd00109">
    <property type="entry name" value="Kunitz-type"/>
    <property type="match status" value="1"/>
</dbReference>
<dbReference type="FunFam" id="4.10.410.10:FF:000006">
    <property type="entry name" value="Serine peptidase inhibitor, Kunitz type 1"/>
    <property type="match status" value="1"/>
</dbReference>
<feature type="chain" id="PRO_5001494008" description="BPTI/Kunitz inhibitor domain-containing protein" evidence="3">
    <location>
        <begin position="26"/>
        <end position="86"/>
    </location>
</feature>
<proteinExistence type="predicted"/>
<evidence type="ECO:0000256" key="2">
    <source>
        <dbReference type="ARBA" id="ARBA00022900"/>
    </source>
</evidence>
<evidence type="ECO:0000256" key="3">
    <source>
        <dbReference type="SAM" id="SignalP"/>
    </source>
</evidence>
<dbReference type="InterPro" id="IPR002223">
    <property type="entry name" value="Kunitz_BPTI"/>
</dbReference>
<name>A0A016VWU2_9BILA</name>
<dbReference type="InterPro" id="IPR050098">
    <property type="entry name" value="TFPI/VKTCI-like"/>
</dbReference>
<evidence type="ECO:0000313" key="5">
    <source>
        <dbReference type="EMBL" id="EYC31477.1"/>
    </source>
</evidence>
<dbReference type="Proteomes" id="UP000024635">
    <property type="component" value="Unassembled WGS sequence"/>
</dbReference>
<dbReference type="EMBL" id="JARK01001340">
    <property type="protein sequence ID" value="EYC31477.1"/>
    <property type="molecule type" value="Genomic_DNA"/>
</dbReference>
<dbReference type="PROSITE" id="PS00280">
    <property type="entry name" value="BPTI_KUNITZ_1"/>
    <property type="match status" value="1"/>
</dbReference>
<dbReference type="PRINTS" id="PR00759">
    <property type="entry name" value="BASICPTASE"/>
</dbReference>
<dbReference type="SMART" id="SM00131">
    <property type="entry name" value="KU"/>
    <property type="match status" value="1"/>
</dbReference>
<feature type="domain" description="BPTI/Kunitz inhibitor" evidence="4">
    <location>
        <begin position="33"/>
        <end position="83"/>
    </location>
</feature>
<reference evidence="6" key="1">
    <citation type="journal article" date="2015" name="Nat. Genet.">
        <title>The genome and transcriptome of the zoonotic hookworm Ancylostoma ceylanicum identify infection-specific gene families.</title>
        <authorList>
            <person name="Schwarz E.M."/>
            <person name="Hu Y."/>
            <person name="Antoshechkin I."/>
            <person name="Miller M.M."/>
            <person name="Sternberg P.W."/>
            <person name="Aroian R.V."/>
        </authorList>
    </citation>
    <scope>NUCLEOTIDE SEQUENCE</scope>
    <source>
        <strain evidence="6">HY135</strain>
    </source>
</reference>
<dbReference type="PANTHER" id="PTHR10083">
    <property type="entry name" value="KUNITZ-TYPE PROTEASE INHIBITOR-RELATED"/>
    <property type="match status" value="1"/>
</dbReference>
<sequence length="86" mass="10074">MPHFSSQTMKFLILFLLCLIYVADSKSQLPRRCKQKMDVGLCRASLPRFFYNSTSRKCEEFIYGGCGGNKNNFDDENECRKKCMRK</sequence>
<dbReference type="AlphaFoldDB" id="A0A016VWU2"/>
<evidence type="ECO:0000259" key="4">
    <source>
        <dbReference type="PROSITE" id="PS50279"/>
    </source>
</evidence>
<dbReference type="PANTHER" id="PTHR10083:SF373">
    <property type="entry name" value="SERINE PEPTIDASE INHIBITOR, KUNITZ TYPE, 2"/>
    <property type="match status" value="1"/>
</dbReference>
<protein>
    <recommendedName>
        <fullName evidence="4">BPTI/Kunitz inhibitor domain-containing protein</fullName>
    </recommendedName>
</protein>
<gene>
    <name evidence="5" type="primary">Acey_s0004.g2174</name>
    <name evidence="5" type="ORF">Y032_0004g2174</name>
</gene>
<feature type="signal peptide" evidence="3">
    <location>
        <begin position="1"/>
        <end position="25"/>
    </location>
</feature>
<dbReference type="InterPro" id="IPR036880">
    <property type="entry name" value="Kunitz_BPTI_sf"/>
</dbReference>
<dbReference type="Pfam" id="PF00014">
    <property type="entry name" value="Kunitz_BPTI"/>
    <property type="match status" value="1"/>
</dbReference>
<dbReference type="Gene3D" id="4.10.410.10">
    <property type="entry name" value="Pancreatic trypsin inhibitor Kunitz domain"/>
    <property type="match status" value="1"/>
</dbReference>
<organism evidence="5 6">
    <name type="scientific">Ancylostoma ceylanicum</name>
    <dbReference type="NCBI Taxonomy" id="53326"/>
    <lineage>
        <taxon>Eukaryota</taxon>
        <taxon>Metazoa</taxon>
        <taxon>Ecdysozoa</taxon>
        <taxon>Nematoda</taxon>
        <taxon>Chromadorea</taxon>
        <taxon>Rhabditida</taxon>
        <taxon>Rhabditina</taxon>
        <taxon>Rhabditomorpha</taxon>
        <taxon>Strongyloidea</taxon>
        <taxon>Ancylostomatidae</taxon>
        <taxon>Ancylostomatinae</taxon>
        <taxon>Ancylostoma</taxon>
    </lineage>
</organism>
<keyword evidence="2" id="KW-0722">Serine protease inhibitor</keyword>
<keyword evidence="1" id="KW-0646">Protease inhibitor</keyword>
<evidence type="ECO:0000313" key="6">
    <source>
        <dbReference type="Proteomes" id="UP000024635"/>
    </source>
</evidence>
<evidence type="ECO:0000256" key="1">
    <source>
        <dbReference type="ARBA" id="ARBA00022690"/>
    </source>
</evidence>
<dbReference type="PROSITE" id="PS50279">
    <property type="entry name" value="BPTI_KUNITZ_2"/>
    <property type="match status" value="1"/>
</dbReference>